<dbReference type="AlphaFoldDB" id="A0A420DY46"/>
<comment type="caution">
    <text evidence="1">The sequence shown here is derived from an EMBL/GenBank/DDBJ whole genome shotgun (WGS) entry which is preliminary data.</text>
</comment>
<protein>
    <submittedName>
        <fullName evidence="1">Uncharacterized protein</fullName>
    </submittedName>
</protein>
<evidence type="ECO:0000313" key="2">
    <source>
        <dbReference type="Proteomes" id="UP000285780"/>
    </source>
</evidence>
<dbReference type="EMBL" id="RAQM01000013">
    <property type="protein sequence ID" value="RKF02754.1"/>
    <property type="molecule type" value="Genomic_DNA"/>
</dbReference>
<proteinExistence type="predicted"/>
<keyword evidence="2" id="KW-1185">Reference proteome</keyword>
<sequence length="519" mass="60637">MFKKIALKIILLYTVIGVAQRKVQIDFSPKLNKKYEYSTHTHSKVSSQKITTKIKNTILFSKEKESYKVLQEFTDVQLIEGDDLLFFLNQPADSVRDYKTYSLKKFLTEKKLSFKLDNNGNIIQNNNDTFFEETPFLKRREKKFFKEFLNNSSLNTFNYFSGKTFTVGESFTIKTINQYHFDKNQSVQAKLLAVVDNKAIFKLYSEPYTLAENENKDSNEMVGIFVINTKDGMPLQMRLFLKNHSLILRLKGEPEVDVVQLRKSHLSSGDYEITKVPELLKKTNRDSLITFYSKILFDSKKTAKTTLQNLQPLSLNYTKNCIQLNLNTYTNSAPVFIKIKNIRAYNSSKELILEQNVHLDFNLTNYEDSSIKELPIGYELCKLPISFLEVDIELLAPYGDTQIISLTRKNSKKYDIVQWNDKDIQTRNFGDFHMFYDEHKNIVPIKKIIVKGYSSSLPFLKDTKEREMLLLYYNLLDNSVDNRGFHLYFDKEIKYIDKIAPKGEFKVSKTIKLSVKQEE</sequence>
<gene>
    <name evidence="1" type="ORF">C8N26_2599</name>
</gene>
<name>A0A420DY46_9FLAO</name>
<accession>A0A420DY46</accession>
<evidence type="ECO:0000313" key="1">
    <source>
        <dbReference type="EMBL" id="RKF02754.1"/>
    </source>
</evidence>
<dbReference type="Proteomes" id="UP000285780">
    <property type="component" value="Unassembled WGS sequence"/>
</dbReference>
<organism evidence="1 2">
    <name type="scientific">Tenacibaculum lutimaris</name>
    <dbReference type="NCBI Taxonomy" id="285258"/>
    <lineage>
        <taxon>Bacteria</taxon>
        <taxon>Pseudomonadati</taxon>
        <taxon>Bacteroidota</taxon>
        <taxon>Flavobacteriia</taxon>
        <taxon>Flavobacteriales</taxon>
        <taxon>Flavobacteriaceae</taxon>
        <taxon>Tenacibaculum</taxon>
    </lineage>
</organism>
<reference evidence="1 2" key="1">
    <citation type="submission" date="2018-09" db="EMBL/GenBank/DDBJ databases">
        <title>Genomic Encyclopedia of Archaeal and Bacterial Type Strains, Phase II (KMG-II): from individual species to whole genera.</title>
        <authorList>
            <person name="Goeker M."/>
        </authorList>
    </citation>
    <scope>NUCLEOTIDE SEQUENCE [LARGE SCALE GENOMIC DNA]</scope>
    <source>
        <strain evidence="1 2">DSM 16505</strain>
    </source>
</reference>